<dbReference type="CDD" id="cd11743">
    <property type="entry name" value="Cthe_2751_like"/>
    <property type="match status" value="1"/>
</dbReference>
<feature type="compositionally biased region" description="Basic and acidic residues" evidence="1">
    <location>
        <begin position="317"/>
        <end position="327"/>
    </location>
</feature>
<evidence type="ECO:0000256" key="1">
    <source>
        <dbReference type="SAM" id="MobiDB-lite"/>
    </source>
</evidence>
<keyword evidence="2" id="KW-0812">Transmembrane</keyword>
<proteinExistence type="predicted"/>
<dbReference type="OrthoDB" id="2969215at2759"/>
<keyword evidence="5" id="KW-1185">Reference proteome</keyword>
<evidence type="ECO:0000256" key="2">
    <source>
        <dbReference type="SAM" id="Phobius"/>
    </source>
</evidence>
<feature type="domain" description="DUF5071" evidence="3">
    <location>
        <begin position="148"/>
        <end position="270"/>
    </location>
</feature>
<accession>A0A8H4LGG2</accession>
<evidence type="ECO:0000313" key="4">
    <source>
        <dbReference type="EMBL" id="KAF4469195.1"/>
    </source>
</evidence>
<dbReference type="EMBL" id="JAADYS010000506">
    <property type="protein sequence ID" value="KAF4469195.1"/>
    <property type="molecule type" value="Genomic_DNA"/>
</dbReference>
<comment type="caution">
    <text evidence="4">The sequence shown here is derived from an EMBL/GenBank/DDBJ whole genome shotgun (WGS) entry which is preliminary data.</text>
</comment>
<name>A0A8H4LGG2_9HYPO</name>
<reference evidence="4 5" key="1">
    <citation type="submission" date="2020-01" db="EMBL/GenBank/DDBJ databases">
        <title>Identification and distribution of gene clusters putatively required for synthesis of sphingolipid metabolism inhibitors in phylogenetically diverse species of the filamentous fungus Fusarium.</title>
        <authorList>
            <person name="Kim H.-S."/>
            <person name="Busman M."/>
            <person name="Brown D.W."/>
            <person name="Divon H."/>
            <person name="Uhlig S."/>
            <person name="Proctor R.H."/>
        </authorList>
    </citation>
    <scope>NUCLEOTIDE SEQUENCE [LARGE SCALE GENOMIC DNA]</scope>
    <source>
        <strain evidence="4 5">NRRL 20459</strain>
    </source>
</reference>
<evidence type="ECO:0000313" key="5">
    <source>
        <dbReference type="Proteomes" id="UP000554235"/>
    </source>
</evidence>
<evidence type="ECO:0000259" key="3">
    <source>
        <dbReference type="Pfam" id="PF16804"/>
    </source>
</evidence>
<keyword evidence="2" id="KW-1133">Transmembrane helix</keyword>
<protein>
    <recommendedName>
        <fullName evidence="3">DUF5071 domain-containing protein</fullName>
    </recommendedName>
</protein>
<feature type="transmembrane region" description="Helical" evidence="2">
    <location>
        <begin position="488"/>
        <end position="508"/>
    </location>
</feature>
<dbReference type="InterPro" id="IPR038692">
    <property type="entry name" value="Cthe_2751_sf"/>
</dbReference>
<keyword evidence="2" id="KW-0472">Membrane</keyword>
<dbReference type="Proteomes" id="UP000554235">
    <property type="component" value="Unassembled WGS sequence"/>
</dbReference>
<feature type="region of interest" description="Disordered" evidence="1">
    <location>
        <begin position="317"/>
        <end position="337"/>
    </location>
</feature>
<gene>
    <name evidence="4" type="ORF">FALBO_3893</name>
</gene>
<dbReference type="AlphaFoldDB" id="A0A8H4LGG2"/>
<dbReference type="Pfam" id="PF16804">
    <property type="entry name" value="DUF5071"/>
    <property type="match status" value="1"/>
</dbReference>
<sequence>MMSVQNTSDSQDARADTDARGPDLLASLDAEAFGARVPAIISTASHETFAEVEIIRARATEAPTVAAVSNMITSPKKEQNDIYLVWTVLNEVIVDLPLEVLQLYRPALKTLSETAAPDTTASHYQGATGLIAEATFLIRFIDDPNAVWVPETKGDRIGLRSLRERVKTADEMRPYVPDLLDWLADPNWPPFRECWAQLARFPEVTVGPIGELIKRVRGDGGWIVQLLYFVGECVPFAMQEELRPVVKSLVDESKGDEDEWEISEVAREWLGTLDTRERIKQPTTTIQRQCFGVVLRGLTSVAFVDRLKLACRARDTCENKPKPRTEPNKGNVSDSGAGCDKRGIVNAESADDRQAKILTNAIAISILITLLGRLVEAARLNPSLDWTLLHGMAPNQAVSRRIRDRAGSLPASGGASPAPSLADRCICVGSPPGCDGKGRCDGRCNNPCRDTPPTYPAIMGNNLSSTFVPDTSGVVLSPEDRGSAIKLGIFWAVSLYGCAMIFSTCALIDRWKGPYDRIRTTPGSVFGAVLLSTAWPVVMAYLIMSADSA</sequence>
<organism evidence="4 5">
    <name type="scientific">Fusarium albosuccineum</name>
    <dbReference type="NCBI Taxonomy" id="1237068"/>
    <lineage>
        <taxon>Eukaryota</taxon>
        <taxon>Fungi</taxon>
        <taxon>Dikarya</taxon>
        <taxon>Ascomycota</taxon>
        <taxon>Pezizomycotina</taxon>
        <taxon>Sordariomycetes</taxon>
        <taxon>Hypocreomycetidae</taxon>
        <taxon>Hypocreales</taxon>
        <taxon>Nectriaceae</taxon>
        <taxon>Fusarium</taxon>
        <taxon>Fusarium decemcellulare species complex</taxon>
    </lineage>
</organism>
<dbReference type="InterPro" id="IPR031837">
    <property type="entry name" value="DUF5071"/>
</dbReference>
<feature type="transmembrane region" description="Helical" evidence="2">
    <location>
        <begin position="520"/>
        <end position="544"/>
    </location>
</feature>
<dbReference type="Gene3D" id="1.25.40.750">
    <property type="entry name" value="Domain of unknown function DUF5071"/>
    <property type="match status" value="1"/>
</dbReference>